<reference evidence="5 6" key="1">
    <citation type="submission" date="2019-07" db="EMBL/GenBank/DDBJ databases">
        <title>The draft genome sequence of Aquimarina algiphila M91.</title>
        <authorList>
            <person name="Meng X."/>
        </authorList>
    </citation>
    <scope>NUCLEOTIDE SEQUENCE [LARGE SCALE GENOMIC DNA]</scope>
    <source>
        <strain evidence="5 6">M91</strain>
    </source>
</reference>
<dbReference type="Pfam" id="PF07729">
    <property type="entry name" value="FCD"/>
    <property type="match status" value="1"/>
</dbReference>
<sequence length="211" mass="24025">MEKLSNNELSAQAYKEVRSMIINKKLVPGQKIVQDKLAENLGISRTPLRSALQMLEGEGLIESVPRKGVIVKEFTDREIVEIFDCRIALEVTAIRLFTDRASDAEISELRNLFLPFLNGKIDNDAYQKADAKFHDAIMLGSGNNFLHKLFHKGNLLVCIDLIGLLRQPDETLQEHMEMIDAIQKRDSDLAEELSRSHLDRTKQLILKKLNE</sequence>
<keyword evidence="1" id="KW-0805">Transcription regulation</keyword>
<dbReference type="PRINTS" id="PR00035">
    <property type="entry name" value="HTHGNTR"/>
</dbReference>
<dbReference type="RefSeq" id="WP_143917936.1">
    <property type="nucleotide sequence ID" value="NZ_CANLFO010000002.1"/>
</dbReference>
<protein>
    <submittedName>
        <fullName evidence="5">GntR family transcriptional regulator</fullName>
    </submittedName>
</protein>
<accession>A0A554VF28</accession>
<dbReference type="Proteomes" id="UP000318833">
    <property type="component" value="Unassembled WGS sequence"/>
</dbReference>
<comment type="caution">
    <text evidence="5">The sequence shown here is derived from an EMBL/GenBank/DDBJ whole genome shotgun (WGS) entry which is preliminary data.</text>
</comment>
<dbReference type="SUPFAM" id="SSF46785">
    <property type="entry name" value="Winged helix' DNA-binding domain"/>
    <property type="match status" value="1"/>
</dbReference>
<dbReference type="InterPro" id="IPR036390">
    <property type="entry name" value="WH_DNA-bd_sf"/>
</dbReference>
<dbReference type="GO" id="GO:0003700">
    <property type="term" value="F:DNA-binding transcription factor activity"/>
    <property type="evidence" value="ECO:0007669"/>
    <property type="project" value="InterPro"/>
</dbReference>
<keyword evidence="2" id="KW-0238">DNA-binding</keyword>
<dbReference type="PANTHER" id="PTHR43537">
    <property type="entry name" value="TRANSCRIPTIONAL REGULATOR, GNTR FAMILY"/>
    <property type="match status" value="1"/>
</dbReference>
<gene>
    <name evidence="5" type="ORF">FOF46_22015</name>
</gene>
<dbReference type="AlphaFoldDB" id="A0A554VF28"/>
<dbReference type="Pfam" id="PF00392">
    <property type="entry name" value="GntR"/>
    <property type="match status" value="1"/>
</dbReference>
<dbReference type="Gene3D" id="1.10.10.10">
    <property type="entry name" value="Winged helix-like DNA-binding domain superfamily/Winged helix DNA-binding domain"/>
    <property type="match status" value="1"/>
</dbReference>
<dbReference type="SUPFAM" id="SSF48008">
    <property type="entry name" value="GntR ligand-binding domain-like"/>
    <property type="match status" value="1"/>
</dbReference>
<dbReference type="InterPro" id="IPR011711">
    <property type="entry name" value="GntR_C"/>
</dbReference>
<dbReference type="SMART" id="SM00345">
    <property type="entry name" value="HTH_GNTR"/>
    <property type="match status" value="1"/>
</dbReference>
<evidence type="ECO:0000256" key="1">
    <source>
        <dbReference type="ARBA" id="ARBA00023015"/>
    </source>
</evidence>
<evidence type="ECO:0000256" key="2">
    <source>
        <dbReference type="ARBA" id="ARBA00023125"/>
    </source>
</evidence>
<dbReference type="CDD" id="cd07377">
    <property type="entry name" value="WHTH_GntR"/>
    <property type="match status" value="1"/>
</dbReference>
<dbReference type="Gene3D" id="1.20.120.530">
    <property type="entry name" value="GntR ligand-binding domain-like"/>
    <property type="match status" value="1"/>
</dbReference>
<keyword evidence="6" id="KW-1185">Reference proteome</keyword>
<dbReference type="InterPro" id="IPR000524">
    <property type="entry name" value="Tscrpt_reg_HTH_GntR"/>
</dbReference>
<dbReference type="SMART" id="SM00895">
    <property type="entry name" value="FCD"/>
    <property type="match status" value="1"/>
</dbReference>
<proteinExistence type="predicted"/>
<name>A0A554VF28_9FLAO</name>
<dbReference type="PANTHER" id="PTHR43537:SF24">
    <property type="entry name" value="GLUCONATE OPERON TRANSCRIPTIONAL REPRESSOR"/>
    <property type="match status" value="1"/>
</dbReference>
<evidence type="ECO:0000256" key="3">
    <source>
        <dbReference type="ARBA" id="ARBA00023163"/>
    </source>
</evidence>
<feature type="domain" description="HTH gntR-type" evidence="4">
    <location>
        <begin position="7"/>
        <end position="74"/>
    </location>
</feature>
<dbReference type="EMBL" id="VLNR01000056">
    <property type="protein sequence ID" value="TSE05706.1"/>
    <property type="molecule type" value="Genomic_DNA"/>
</dbReference>
<evidence type="ECO:0000313" key="6">
    <source>
        <dbReference type="Proteomes" id="UP000318833"/>
    </source>
</evidence>
<dbReference type="PROSITE" id="PS50949">
    <property type="entry name" value="HTH_GNTR"/>
    <property type="match status" value="1"/>
</dbReference>
<dbReference type="InterPro" id="IPR008920">
    <property type="entry name" value="TF_FadR/GntR_C"/>
</dbReference>
<evidence type="ECO:0000313" key="5">
    <source>
        <dbReference type="EMBL" id="TSE05706.1"/>
    </source>
</evidence>
<dbReference type="OrthoDB" id="703321at2"/>
<keyword evidence="3" id="KW-0804">Transcription</keyword>
<evidence type="ECO:0000259" key="4">
    <source>
        <dbReference type="PROSITE" id="PS50949"/>
    </source>
</evidence>
<dbReference type="GO" id="GO:0003677">
    <property type="term" value="F:DNA binding"/>
    <property type="evidence" value="ECO:0007669"/>
    <property type="project" value="UniProtKB-KW"/>
</dbReference>
<organism evidence="5 6">
    <name type="scientific">Aquimarina algiphila</name>
    <dbReference type="NCBI Taxonomy" id="2047982"/>
    <lineage>
        <taxon>Bacteria</taxon>
        <taxon>Pseudomonadati</taxon>
        <taxon>Bacteroidota</taxon>
        <taxon>Flavobacteriia</taxon>
        <taxon>Flavobacteriales</taxon>
        <taxon>Flavobacteriaceae</taxon>
        <taxon>Aquimarina</taxon>
    </lineage>
</organism>
<dbReference type="InterPro" id="IPR036388">
    <property type="entry name" value="WH-like_DNA-bd_sf"/>
</dbReference>